<name>A0A392R4P7_9FABA</name>
<dbReference type="AlphaFoldDB" id="A0A392R4P7"/>
<evidence type="ECO:0000313" key="3">
    <source>
        <dbReference type="Proteomes" id="UP000265520"/>
    </source>
</evidence>
<proteinExistence type="predicted"/>
<sequence length="34" mass="3718">MLLGNGTDSKVGRSVMPTRRNGRFKRNGMPVGNN</sequence>
<feature type="region of interest" description="Disordered" evidence="1">
    <location>
        <begin position="1"/>
        <end position="34"/>
    </location>
</feature>
<reference evidence="2 3" key="1">
    <citation type="journal article" date="2018" name="Front. Plant Sci.">
        <title>Red Clover (Trifolium pratense) and Zigzag Clover (T. medium) - A Picture of Genomic Similarities and Differences.</title>
        <authorList>
            <person name="Dluhosova J."/>
            <person name="Istvanek J."/>
            <person name="Nedelnik J."/>
            <person name="Repkova J."/>
        </authorList>
    </citation>
    <scope>NUCLEOTIDE SEQUENCE [LARGE SCALE GENOMIC DNA]</scope>
    <source>
        <strain evidence="3">cv. 10/8</strain>
        <tissue evidence="2">Leaf</tissue>
    </source>
</reference>
<accession>A0A392R4P7</accession>
<keyword evidence="3" id="KW-1185">Reference proteome</keyword>
<dbReference type="Proteomes" id="UP000265520">
    <property type="component" value="Unassembled WGS sequence"/>
</dbReference>
<dbReference type="EMBL" id="LXQA010182344">
    <property type="protein sequence ID" value="MCI30806.1"/>
    <property type="molecule type" value="Genomic_DNA"/>
</dbReference>
<evidence type="ECO:0000256" key="1">
    <source>
        <dbReference type="SAM" id="MobiDB-lite"/>
    </source>
</evidence>
<protein>
    <submittedName>
        <fullName evidence="2">Uncharacterized protein</fullName>
    </submittedName>
</protein>
<comment type="caution">
    <text evidence="2">The sequence shown here is derived from an EMBL/GenBank/DDBJ whole genome shotgun (WGS) entry which is preliminary data.</text>
</comment>
<organism evidence="2 3">
    <name type="scientific">Trifolium medium</name>
    <dbReference type="NCBI Taxonomy" id="97028"/>
    <lineage>
        <taxon>Eukaryota</taxon>
        <taxon>Viridiplantae</taxon>
        <taxon>Streptophyta</taxon>
        <taxon>Embryophyta</taxon>
        <taxon>Tracheophyta</taxon>
        <taxon>Spermatophyta</taxon>
        <taxon>Magnoliopsida</taxon>
        <taxon>eudicotyledons</taxon>
        <taxon>Gunneridae</taxon>
        <taxon>Pentapetalae</taxon>
        <taxon>rosids</taxon>
        <taxon>fabids</taxon>
        <taxon>Fabales</taxon>
        <taxon>Fabaceae</taxon>
        <taxon>Papilionoideae</taxon>
        <taxon>50 kb inversion clade</taxon>
        <taxon>NPAAA clade</taxon>
        <taxon>Hologalegina</taxon>
        <taxon>IRL clade</taxon>
        <taxon>Trifolieae</taxon>
        <taxon>Trifolium</taxon>
    </lineage>
</organism>
<evidence type="ECO:0000313" key="2">
    <source>
        <dbReference type="EMBL" id="MCI30806.1"/>
    </source>
</evidence>
<feature type="non-terminal residue" evidence="2">
    <location>
        <position position="34"/>
    </location>
</feature>